<feature type="signal peptide" evidence="2">
    <location>
        <begin position="1"/>
        <end position="20"/>
    </location>
</feature>
<feature type="chain" id="PRO_5004443973" evidence="2">
    <location>
        <begin position="21"/>
        <end position="517"/>
    </location>
</feature>
<gene>
    <name evidence="3" type="ORF">CONPUDRAFT_78265</name>
</gene>
<dbReference type="RefSeq" id="XP_007775682.1">
    <property type="nucleotide sequence ID" value="XM_007777492.1"/>
</dbReference>
<dbReference type="Proteomes" id="UP000053558">
    <property type="component" value="Unassembled WGS sequence"/>
</dbReference>
<dbReference type="KEGG" id="cput:CONPUDRAFT_78265"/>
<evidence type="ECO:0000313" key="4">
    <source>
        <dbReference type="Proteomes" id="UP000053558"/>
    </source>
</evidence>
<feature type="region of interest" description="Disordered" evidence="1">
    <location>
        <begin position="29"/>
        <end position="130"/>
    </location>
</feature>
<organism evidence="3 4">
    <name type="scientific">Coniophora puteana (strain RWD-64-598)</name>
    <name type="common">Brown rot fungus</name>
    <dbReference type="NCBI Taxonomy" id="741705"/>
    <lineage>
        <taxon>Eukaryota</taxon>
        <taxon>Fungi</taxon>
        <taxon>Dikarya</taxon>
        <taxon>Basidiomycota</taxon>
        <taxon>Agaricomycotina</taxon>
        <taxon>Agaricomycetes</taxon>
        <taxon>Agaricomycetidae</taxon>
        <taxon>Boletales</taxon>
        <taxon>Coniophorineae</taxon>
        <taxon>Coniophoraceae</taxon>
        <taxon>Coniophora</taxon>
    </lineage>
</organism>
<sequence>MVDLFLLFFAPSFWPHRAMADLFRKTFESSQPRPQTLLSSQASRTSGTSHTHSHSLGDSQASCTTPGSSQNHSKPPGAPQTRSQPPRTCKNNGSQTHGRSRTASQAFGDSHIRSQPLPKRRKTKPAAKGLCPEPSFPTWCTSMVDPVLEIATYQESALSAPASSGNPSCSICEGTNNVWTCTENGCSTAVCVKADNQFGCIFNVRVGKEAFFCPRCVQLKFLPLPYIMRTKPCDRRLMKGAECPLWAGFLTWGHDGEYAQDLSLLMLIESFSLSPENLSIFVGKLKKKKQGHQQLVRPSLKWIRDRNGFSNMMLFINAHSYGDTGRLLAAGTPAKPDTQYVTDSCLAVGPVFATNTVLQYSATLLRSKYFHIHRSVFNFVFAFSGRTTMEKQVSLALSKFVFNVYISRMDVWQSLLESFGQDKMALQTTSVALIWTESMPNNTHKGRVHAKDTETFSGSDGAEPEIAYTCIQCNHKRRVSQPSWIEVVNGGRGLVAFPWPLNLNQLTDLGINHVQPL</sequence>
<feature type="compositionally biased region" description="Polar residues" evidence="1">
    <location>
        <begin position="80"/>
        <end position="107"/>
    </location>
</feature>
<protein>
    <submittedName>
        <fullName evidence="3">Uncharacterized protein</fullName>
    </submittedName>
</protein>
<dbReference type="OrthoDB" id="2620490at2759"/>
<name>R7SD61_CONPW</name>
<dbReference type="GeneID" id="19209731"/>
<proteinExistence type="predicted"/>
<reference evidence="4" key="1">
    <citation type="journal article" date="2012" name="Science">
        <title>The Paleozoic origin of enzymatic lignin decomposition reconstructed from 31 fungal genomes.</title>
        <authorList>
            <person name="Floudas D."/>
            <person name="Binder M."/>
            <person name="Riley R."/>
            <person name="Barry K."/>
            <person name="Blanchette R.A."/>
            <person name="Henrissat B."/>
            <person name="Martinez A.T."/>
            <person name="Otillar R."/>
            <person name="Spatafora J.W."/>
            <person name="Yadav J.S."/>
            <person name="Aerts A."/>
            <person name="Benoit I."/>
            <person name="Boyd A."/>
            <person name="Carlson A."/>
            <person name="Copeland A."/>
            <person name="Coutinho P.M."/>
            <person name="de Vries R.P."/>
            <person name="Ferreira P."/>
            <person name="Findley K."/>
            <person name="Foster B."/>
            <person name="Gaskell J."/>
            <person name="Glotzer D."/>
            <person name="Gorecki P."/>
            <person name="Heitman J."/>
            <person name="Hesse C."/>
            <person name="Hori C."/>
            <person name="Igarashi K."/>
            <person name="Jurgens J.A."/>
            <person name="Kallen N."/>
            <person name="Kersten P."/>
            <person name="Kohler A."/>
            <person name="Kuees U."/>
            <person name="Kumar T.K.A."/>
            <person name="Kuo A."/>
            <person name="LaButti K."/>
            <person name="Larrondo L.F."/>
            <person name="Lindquist E."/>
            <person name="Ling A."/>
            <person name="Lombard V."/>
            <person name="Lucas S."/>
            <person name="Lundell T."/>
            <person name="Martin R."/>
            <person name="McLaughlin D.J."/>
            <person name="Morgenstern I."/>
            <person name="Morin E."/>
            <person name="Murat C."/>
            <person name="Nagy L.G."/>
            <person name="Nolan M."/>
            <person name="Ohm R.A."/>
            <person name="Patyshakuliyeva A."/>
            <person name="Rokas A."/>
            <person name="Ruiz-Duenas F.J."/>
            <person name="Sabat G."/>
            <person name="Salamov A."/>
            <person name="Samejima M."/>
            <person name="Schmutz J."/>
            <person name="Slot J.C."/>
            <person name="St John F."/>
            <person name="Stenlid J."/>
            <person name="Sun H."/>
            <person name="Sun S."/>
            <person name="Syed K."/>
            <person name="Tsang A."/>
            <person name="Wiebenga A."/>
            <person name="Young D."/>
            <person name="Pisabarro A."/>
            <person name="Eastwood D.C."/>
            <person name="Martin F."/>
            <person name="Cullen D."/>
            <person name="Grigoriev I.V."/>
            <person name="Hibbett D.S."/>
        </authorList>
    </citation>
    <scope>NUCLEOTIDE SEQUENCE [LARGE SCALE GENOMIC DNA]</scope>
    <source>
        <strain evidence="4">RWD-64-598 SS2</strain>
    </source>
</reference>
<feature type="compositionally biased region" description="Polar residues" evidence="1">
    <location>
        <begin position="29"/>
        <end position="42"/>
    </location>
</feature>
<evidence type="ECO:0000256" key="2">
    <source>
        <dbReference type="SAM" id="SignalP"/>
    </source>
</evidence>
<keyword evidence="4" id="KW-1185">Reference proteome</keyword>
<accession>R7SD61</accession>
<dbReference type="AlphaFoldDB" id="R7SD61"/>
<dbReference type="EMBL" id="JH711594">
    <property type="protein sequence ID" value="EIW74103.1"/>
    <property type="molecule type" value="Genomic_DNA"/>
</dbReference>
<feature type="compositionally biased region" description="Polar residues" evidence="1">
    <location>
        <begin position="56"/>
        <end position="73"/>
    </location>
</feature>
<evidence type="ECO:0000256" key="1">
    <source>
        <dbReference type="SAM" id="MobiDB-lite"/>
    </source>
</evidence>
<keyword evidence="2" id="KW-0732">Signal</keyword>
<evidence type="ECO:0000313" key="3">
    <source>
        <dbReference type="EMBL" id="EIW74103.1"/>
    </source>
</evidence>